<keyword evidence="2" id="KW-0472">Membrane</keyword>
<comment type="caution">
    <text evidence="4">The sequence shown here is derived from an EMBL/GenBank/DDBJ whole genome shotgun (WGS) entry which is preliminary data.</text>
</comment>
<feature type="compositionally biased region" description="Low complexity" evidence="1">
    <location>
        <begin position="154"/>
        <end position="188"/>
    </location>
</feature>
<feature type="region of interest" description="Disordered" evidence="1">
    <location>
        <begin position="225"/>
        <end position="437"/>
    </location>
</feature>
<keyword evidence="3" id="KW-0732">Signal</keyword>
<evidence type="ECO:0000256" key="3">
    <source>
        <dbReference type="SAM" id="SignalP"/>
    </source>
</evidence>
<feature type="transmembrane region" description="Helical" evidence="2">
    <location>
        <begin position="196"/>
        <end position="219"/>
    </location>
</feature>
<feature type="region of interest" description="Disordered" evidence="1">
    <location>
        <begin position="134"/>
        <end position="188"/>
    </location>
</feature>
<feature type="signal peptide" evidence="3">
    <location>
        <begin position="1"/>
        <end position="17"/>
    </location>
</feature>
<gene>
    <name evidence="4" type="ORF">CAC42_6053</name>
</gene>
<feature type="compositionally biased region" description="Basic and acidic residues" evidence="1">
    <location>
        <begin position="407"/>
        <end position="424"/>
    </location>
</feature>
<dbReference type="AlphaFoldDB" id="A0A2K1QV63"/>
<dbReference type="Proteomes" id="UP000243797">
    <property type="component" value="Unassembled WGS sequence"/>
</dbReference>
<dbReference type="STRING" id="2082308.A0A2K1QV63"/>
<feature type="compositionally biased region" description="Polar residues" evidence="1">
    <location>
        <begin position="306"/>
        <end position="334"/>
    </location>
</feature>
<dbReference type="InParanoid" id="A0A2K1QV63"/>
<evidence type="ECO:0000313" key="5">
    <source>
        <dbReference type="Proteomes" id="UP000243797"/>
    </source>
</evidence>
<name>A0A2K1QV63_9PEZI</name>
<dbReference type="OrthoDB" id="3943568at2759"/>
<keyword evidence="2" id="KW-0812">Transmembrane</keyword>
<proteinExistence type="predicted"/>
<reference evidence="4 5" key="1">
    <citation type="submission" date="2017-06" db="EMBL/GenBank/DDBJ databases">
        <title>Draft genome sequence of a variant of Elsinoe murrayae.</title>
        <authorList>
            <person name="Cheng Q."/>
        </authorList>
    </citation>
    <scope>NUCLEOTIDE SEQUENCE [LARGE SCALE GENOMIC DNA]</scope>
    <source>
        <strain evidence="4 5">CQ-2017a</strain>
    </source>
</reference>
<feature type="compositionally biased region" description="Pro residues" evidence="1">
    <location>
        <begin position="344"/>
        <end position="354"/>
    </location>
</feature>
<dbReference type="EMBL" id="NKHZ01000036">
    <property type="protein sequence ID" value="PNS18958.1"/>
    <property type="molecule type" value="Genomic_DNA"/>
</dbReference>
<keyword evidence="2" id="KW-1133">Transmembrane helix</keyword>
<feature type="compositionally biased region" description="Polar residues" evidence="1">
    <location>
        <begin position="264"/>
        <end position="299"/>
    </location>
</feature>
<sequence length="570" mass="60954">MARIWRLVLLVVPIASAIPSYGNLFPRQDSRCGGDANLTPCGNGFPADFCCGESTRCVPLNNTRILTTICCPNGRDCARIQPIACNITLQDAKIFPQSPIHTLNLTQELPRCGNLCCPAGFRCDNNECAAINDKQQSSSARPSTATPIPSSLPASGGSTAISTATSRQQTSTTTPTAIPIETPTNDPSGSFSAKSFAAGFVPGILLGAALLFGIIFILARRRRNRDKVTEITSPRGSSGGLSSAKVAFSRRSTRRQISDPVVQPQFSTRTDFYHSSGSQKQAPSGTTTQTRTDSPNSHLSPEKSLPTHNRNRSSSFYDTNTFGAPTTPYTSSLHPASLFHQTPTPAPSLPPLPPSSKASTTPPFPLRQKKSQGSLRRQLSRFRAKTDPTSPSRTNSKRRRVGSWSSGDDRSLSGDERGGRESRGTIRVVMSPPDREPLPMGFGPVLRANMPPGFMQQGEQGMRGVLPQGMAYGHTDLPYPMAVQGYGANTGEKRRAEGPEQGKGYVLNTPPQVAGGTVLGSPYTPSKVKGQEGPMGSGSRETTFGEMMERAGVQAGRRDLDRARGPLYGA</sequence>
<evidence type="ECO:0000256" key="2">
    <source>
        <dbReference type="SAM" id="Phobius"/>
    </source>
</evidence>
<feature type="compositionally biased region" description="Polar residues" evidence="1">
    <location>
        <begin position="134"/>
        <end position="153"/>
    </location>
</feature>
<feature type="chain" id="PRO_5014370639" evidence="3">
    <location>
        <begin position="18"/>
        <end position="570"/>
    </location>
</feature>
<evidence type="ECO:0000313" key="4">
    <source>
        <dbReference type="EMBL" id="PNS18958.1"/>
    </source>
</evidence>
<protein>
    <submittedName>
        <fullName evidence="4">Uncharacterized protein</fullName>
    </submittedName>
</protein>
<accession>A0A2K1QV63</accession>
<feature type="region of interest" description="Disordered" evidence="1">
    <location>
        <begin position="517"/>
        <end position="570"/>
    </location>
</feature>
<organism evidence="4 5">
    <name type="scientific">Sphaceloma murrayae</name>
    <dbReference type="NCBI Taxonomy" id="2082308"/>
    <lineage>
        <taxon>Eukaryota</taxon>
        <taxon>Fungi</taxon>
        <taxon>Dikarya</taxon>
        <taxon>Ascomycota</taxon>
        <taxon>Pezizomycotina</taxon>
        <taxon>Dothideomycetes</taxon>
        <taxon>Dothideomycetidae</taxon>
        <taxon>Myriangiales</taxon>
        <taxon>Elsinoaceae</taxon>
        <taxon>Sphaceloma</taxon>
    </lineage>
</organism>
<evidence type="ECO:0000256" key="1">
    <source>
        <dbReference type="SAM" id="MobiDB-lite"/>
    </source>
</evidence>
<keyword evidence="5" id="KW-1185">Reference proteome</keyword>